<proteinExistence type="predicted"/>
<name>A0AA35V735_LACSI</name>
<evidence type="ECO:0000313" key="2">
    <source>
        <dbReference type="EMBL" id="CAI9271714.1"/>
    </source>
</evidence>
<dbReference type="AlphaFoldDB" id="A0AA35V735"/>
<keyword evidence="1" id="KW-0472">Membrane</keyword>
<feature type="transmembrane region" description="Helical" evidence="1">
    <location>
        <begin position="12"/>
        <end position="29"/>
    </location>
</feature>
<gene>
    <name evidence="2" type="ORF">LSALG_LOCUS11977</name>
</gene>
<sequence>MEGNINMGSRQSRFLGGVVATLASVIMFIDEGLTSNFSCCRRE</sequence>
<dbReference type="Proteomes" id="UP001177003">
    <property type="component" value="Chromosome 2"/>
</dbReference>
<keyword evidence="1" id="KW-1133">Transmembrane helix</keyword>
<accession>A0AA35V735</accession>
<dbReference type="EMBL" id="OX465078">
    <property type="protein sequence ID" value="CAI9271714.1"/>
    <property type="molecule type" value="Genomic_DNA"/>
</dbReference>
<keyword evidence="3" id="KW-1185">Reference proteome</keyword>
<reference evidence="2" key="1">
    <citation type="submission" date="2023-04" db="EMBL/GenBank/DDBJ databases">
        <authorList>
            <person name="Vijverberg K."/>
            <person name="Xiong W."/>
            <person name="Schranz E."/>
        </authorList>
    </citation>
    <scope>NUCLEOTIDE SEQUENCE</scope>
</reference>
<keyword evidence="1" id="KW-0812">Transmembrane</keyword>
<organism evidence="2 3">
    <name type="scientific">Lactuca saligna</name>
    <name type="common">Willowleaf lettuce</name>
    <dbReference type="NCBI Taxonomy" id="75948"/>
    <lineage>
        <taxon>Eukaryota</taxon>
        <taxon>Viridiplantae</taxon>
        <taxon>Streptophyta</taxon>
        <taxon>Embryophyta</taxon>
        <taxon>Tracheophyta</taxon>
        <taxon>Spermatophyta</taxon>
        <taxon>Magnoliopsida</taxon>
        <taxon>eudicotyledons</taxon>
        <taxon>Gunneridae</taxon>
        <taxon>Pentapetalae</taxon>
        <taxon>asterids</taxon>
        <taxon>campanulids</taxon>
        <taxon>Asterales</taxon>
        <taxon>Asteraceae</taxon>
        <taxon>Cichorioideae</taxon>
        <taxon>Cichorieae</taxon>
        <taxon>Lactucinae</taxon>
        <taxon>Lactuca</taxon>
    </lineage>
</organism>
<protein>
    <submittedName>
        <fullName evidence="2">Uncharacterized protein</fullName>
    </submittedName>
</protein>
<evidence type="ECO:0000313" key="3">
    <source>
        <dbReference type="Proteomes" id="UP001177003"/>
    </source>
</evidence>
<evidence type="ECO:0000256" key="1">
    <source>
        <dbReference type="SAM" id="Phobius"/>
    </source>
</evidence>